<protein>
    <submittedName>
        <fullName evidence="5">Polysaccharide deacetylase family protein</fullName>
    </submittedName>
</protein>
<evidence type="ECO:0000259" key="4">
    <source>
        <dbReference type="PROSITE" id="PS51677"/>
    </source>
</evidence>
<evidence type="ECO:0000256" key="2">
    <source>
        <dbReference type="ARBA" id="ARBA00022729"/>
    </source>
</evidence>
<dbReference type="SUPFAM" id="SSF88713">
    <property type="entry name" value="Glycoside hydrolase/deacetylase"/>
    <property type="match status" value="1"/>
</dbReference>
<evidence type="ECO:0000256" key="1">
    <source>
        <dbReference type="ARBA" id="ARBA00004613"/>
    </source>
</evidence>
<gene>
    <name evidence="5" type="ORF">H9637_09220</name>
</gene>
<name>A0ABR8YSI5_9CLOT</name>
<dbReference type="RefSeq" id="WP_191740182.1">
    <property type="nucleotide sequence ID" value="NZ_JACSQB010000064.1"/>
</dbReference>
<keyword evidence="3" id="KW-0175">Coiled coil</keyword>
<organism evidence="5 6">
    <name type="scientific">Clostridium faecium</name>
    <dbReference type="NCBI Taxonomy" id="2762223"/>
    <lineage>
        <taxon>Bacteria</taxon>
        <taxon>Bacillati</taxon>
        <taxon>Bacillota</taxon>
        <taxon>Clostridia</taxon>
        <taxon>Eubacteriales</taxon>
        <taxon>Clostridiaceae</taxon>
        <taxon>Clostridium</taxon>
    </lineage>
</organism>
<accession>A0ABR8YSI5</accession>
<evidence type="ECO:0000256" key="3">
    <source>
        <dbReference type="SAM" id="Coils"/>
    </source>
</evidence>
<dbReference type="PROSITE" id="PS51677">
    <property type="entry name" value="NODB"/>
    <property type="match status" value="1"/>
</dbReference>
<dbReference type="Proteomes" id="UP000627166">
    <property type="component" value="Unassembled WGS sequence"/>
</dbReference>
<comment type="subcellular location">
    <subcellularLocation>
        <location evidence="1">Secreted</location>
    </subcellularLocation>
</comment>
<keyword evidence="6" id="KW-1185">Reference proteome</keyword>
<dbReference type="InterPro" id="IPR051398">
    <property type="entry name" value="Polysacch_Deacetylase"/>
</dbReference>
<evidence type="ECO:0000313" key="6">
    <source>
        <dbReference type="Proteomes" id="UP000627166"/>
    </source>
</evidence>
<proteinExistence type="predicted"/>
<feature type="coiled-coil region" evidence="3">
    <location>
        <begin position="199"/>
        <end position="226"/>
    </location>
</feature>
<evidence type="ECO:0000313" key="5">
    <source>
        <dbReference type="EMBL" id="MBD8047211.1"/>
    </source>
</evidence>
<dbReference type="PANTHER" id="PTHR34216">
    <property type="match status" value="1"/>
</dbReference>
<keyword evidence="2" id="KW-0732">Signal</keyword>
<dbReference type="PANTHER" id="PTHR34216:SF3">
    <property type="entry name" value="POLY-BETA-1,6-N-ACETYL-D-GLUCOSAMINE N-DEACETYLASE"/>
    <property type="match status" value="1"/>
</dbReference>
<dbReference type="Gene3D" id="3.20.20.370">
    <property type="entry name" value="Glycoside hydrolase/deacetylase"/>
    <property type="match status" value="1"/>
</dbReference>
<dbReference type="InterPro" id="IPR011330">
    <property type="entry name" value="Glyco_hydro/deAcase_b/a-brl"/>
</dbReference>
<dbReference type="CDD" id="cd10918">
    <property type="entry name" value="CE4_NodB_like_5s_6s"/>
    <property type="match status" value="1"/>
</dbReference>
<comment type="caution">
    <text evidence="5">The sequence shown here is derived from an EMBL/GenBank/DDBJ whole genome shotgun (WGS) entry which is preliminary data.</text>
</comment>
<reference evidence="5 6" key="1">
    <citation type="submission" date="2020-08" db="EMBL/GenBank/DDBJ databases">
        <title>A Genomic Blueprint of the Chicken Gut Microbiome.</title>
        <authorList>
            <person name="Gilroy R."/>
            <person name="Ravi A."/>
            <person name="Getino M."/>
            <person name="Pursley I."/>
            <person name="Horton D.L."/>
            <person name="Alikhan N.-F."/>
            <person name="Baker D."/>
            <person name="Gharbi K."/>
            <person name="Hall N."/>
            <person name="Watson M."/>
            <person name="Adriaenssens E.M."/>
            <person name="Foster-Nyarko E."/>
            <person name="Jarju S."/>
            <person name="Secka A."/>
            <person name="Antonio M."/>
            <person name="Oren A."/>
            <person name="Chaudhuri R."/>
            <person name="La Ragione R.M."/>
            <person name="Hildebrand F."/>
            <person name="Pallen M.J."/>
        </authorList>
    </citation>
    <scope>NUCLEOTIDE SEQUENCE [LARGE SCALE GENOMIC DNA]</scope>
    <source>
        <strain evidence="5 6">N37</strain>
    </source>
</reference>
<dbReference type="InterPro" id="IPR002509">
    <property type="entry name" value="NODB_dom"/>
</dbReference>
<dbReference type="EMBL" id="JACSQB010000064">
    <property type="protein sequence ID" value="MBD8047211.1"/>
    <property type="molecule type" value="Genomic_DNA"/>
</dbReference>
<sequence>MKTKKNFFTLLIITVIAFLSVTGFYLKDKTSAEDIHTSINEDEKICIDKEDTLESKNDDIKSNKFEGLSLKDNSVGVPILYYHSIQKNGENELMMNPELFRSQIQWLKDNNYTSLTLEELYNYIKFNTPVPEKSVVITLDDGYVDNYTNAMPIINEFDFDATIFMVSDFINNPNFLTENQLKELEKNKITIESHTVNHLNLANISREKQKEELEESKKHLGSLLNKSVDYIAYPYGSYTDDTKDIAVETGYKMGFSTNSGWASGNSDLFSIPRVYMSDFYDMNEFIRRMTTPEYDKH</sequence>
<feature type="domain" description="NodB homology" evidence="4">
    <location>
        <begin position="133"/>
        <end position="297"/>
    </location>
</feature>
<dbReference type="Pfam" id="PF01522">
    <property type="entry name" value="Polysacc_deac_1"/>
    <property type="match status" value="1"/>
</dbReference>